<proteinExistence type="predicted"/>
<keyword evidence="3" id="KW-1185">Reference proteome</keyword>
<protein>
    <recommendedName>
        <fullName evidence="4">Glycoside-hydrolase family GH114 TIM-barrel domain-containing protein</fullName>
    </recommendedName>
</protein>
<comment type="caution">
    <text evidence="2">The sequence shown here is derived from an EMBL/GenBank/DDBJ whole genome shotgun (WGS) entry which is preliminary data.</text>
</comment>
<reference evidence="2 3" key="1">
    <citation type="submission" date="2023-07" db="EMBL/GenBank/DDBJ databases">
        <title>Sequencing the genomes of 1000 actinobacteria strains.</title>
        <authorList>
            <person name="Klenk H.-P."/>
        </authorList>
    </citation>
    <scope>NUCLEOTIDE SEQUENCE [LARGE SCALE GENOMIC DNA]</scope>
    <source>
        <strain evidence="2 3">DSM 19426</strain>
    </source>
</reference>
<gene>
    <name evidence="2" type="ORF">J2S63_001809</name>
</gene>
<organism evidence="2 3">
    <name type="scientific">Nocardioides marmoribigeumensis</name>
    <dbReference type="NCBI Taxonomy" id="433649"/>
    <lineage>
        <taxon>Bacteria</taxon>
        <taxon>Bacillati</taxon>
        <taxon>Actinomycetota</taxon>
        <taxon>Actinomycetes</taxon>
        <taxon>Propionibacteriales</taxon>
        <taxon>Nocardioidaceae</taxon>
        <taxon>Nocardioides</taxon>
    </lineage>
</organism>
<feature type="chain" id="PRO_5045410439" description="Glycoside-hydrolase family GH114 TIM-barrel domain-containing protein" evidence="1">
    <location>
        <begin position="22"/>
        <end position="474"/>
    </location>
</feature>
<dbReference type="RefSeq" id="WP_310301499.1">
    <property type="nucleotide sequence ID" value="NZ_BAAAPS010000008.1"/>
</dbReference>
<dbReference type="EMBL" id="JAVDYG010000001">
    <property type="protein sequence ID" value="MDR7362256.1"/>
    <property type="molecule type" value="Genomic_DNA"/>
</dbReference>
<sequence>MLAVAATALVGLSLVQAPANGAPDGTSARATTVKNPFTNSKKQVRNGVFYYDGSTPITMANVSTLKRKWGRAAVVVTTAKHPTDETPTVNAIHATGAKAYRYIQFFWAPSNGTQDRLDISNGDGAFCFNKGTLLDPNGTPAVGRRTDGGKTTWWFVDANERAVQTRIKSILADLKADGWDGVMFDRGQAATQYIKDINGRPVWSAQSQCTSDPVVQGATFADSYVSMLRLARAVGLGSVMNNGRSPFDRPVRMRPDPKDADCRAARWSACTFKNDIWNAVDLILSEVPTAPRIKDWKRHFAANKLNERDATHGHRVLNLITTSSLGGRTHQNRRDVSYAWSRVKLFNLPVAVNTGDGGCGPDGSDSGVCNRYGNYPDLVNTTFGAPRTTGPSRTKCASGSLVSCVWFRPYALGMDVVNVKGTTSKPTLSTGLSTCRYVKDVYTRKYLAGGRCVKKFTIAMGAWTGHPLHYSTRK</sequence>
<keyword evidence="1" id="KW-0732">Signal</keyword>
<feature type="signal peptide" evidence="1">
    <location>
        <begin position="1"/>
        <end position="21"/>
    </location>
</feature>
<evidence type="ECO:0000313" key="3">
    <source>
        <dbReference type="Proteomes" id="UP001183648"/>
    </source>
</evidence>
<evidence type="ECO:0000313" key="2">
    <source>
        <dbReference type="EMBL" id="MDR7362256.1"/>
    </source>
</evidence>
<evidence type="ECO:0008006" key="4">
    <source>
        <dbReference type="Google" id="ProtNLM"/>
    </source>
</evidence>
<name>A0ABU2BVG3_9ACTN</name>
<evidence type="ECO:0000256" key="1">
    <source>
        <dbReference type="SAM" id="SignalP"/>
    </source>
</evidence>
<accession>A0ABU2BVG3</accession>
<dbReference type="Proteomes" id="UP001183648">
    <property type="component" value="Unassembled WGS sequence"/>
</dbReference>